<keyword evidence="1" id="KW-0175">Coiled coil</keyword>
<dbReference type="AlphaFoldDB" id="A0A9P5SLQ6"/>
<dbReference type="Proteomes" id="UP000696485">
    <property type="component" value="Unassembled WGS sequence"/>
</dbReference>
<proteinExistence type="predicted"/>
<feature type="non-terminal residue" evidence="2">
    <location>
        <position position="1"/>
    </location>
</feature>
<evidence type="ECO:0000256" key="1">
    <source>
        <dbReference type="SAM" id="Coils"/>
    </source>
</evidence>
<keyword evidence="3" id="KW-1185">Reference proteome</keyword>
<sequence>SQSKPVNKRQKVNGVSSLAVFATSIEKIQQLSDQHRLAYDNTMSQLRQREQAVETRERDFNQKLVRTAEEARERLRQELATERAEFRKELAEEKAEFKKEKAELKKEIADFAMERERLKMENAALRKELEVRTVRSPKYQ</sequence>
<evidence type="ECO:0000313" key="2">
    <source>
        <dbReference type="EMBL" id="KAF9333001.1"/>
    </source>
</evidence>
<dbReference type="EMBL" id="JAAAUY010000227">
    <property type="protein sequence ID" value="KAF9333001.1"/>
    <property type="molecule type" value="Genomic_DNA"/>
</dbReference>
<comment type="caution">
    <text evidence="2">The sequence shown here is derived from an EMBL/GenBank/DDBJ whole genome shotgun (WGS) entry which is preliminary data.</text>
</comment>
<name>A0A9P5SLQ6_9FUNG</name>
<organism evidence="2 3">
    <name type="scientific">Podila minutissima</name>
    <dbReference type="NCBI Taxonomy" id="64525"/>
    <lineage>
        <taxon>Eukaryota</taxon>
        <taxon>Fungi</taxon>
        <taxon>Fungi incertae sedis</taxon>
        <taxon>Mucoromycota</taxon>
        <taxon>Mortierellomycotina</taxon>
        <taxon>Mortierellomycetes</taxon>
        <taxon>Mortierellales</taxon>
        <taxon>Mortierellaceae</taxon>
        <taxon>Podila</taxon>
    </lineage>
</organism>
<gene>
    <name evidence="2" type="ORF">BG006_004096</name>
</gene>
<feature type="coiled-coil region" evidence="1">
    <location>
        <begin position="58"/>
        <end position="128"/>
    </location>
</feature>
<evidence type="ECO:0000313" key="3">
    <source>
        <dbReference type="Proteomes" id="UP000696485"/>
    </source>
</evidence>
<reference evidence="2" key="1">
    <citation type="journal article" date="2020" name="Fungal Divers.">
        <title>Resolving the Mortierellaceae phylogeny through synthesis of multi-gene phylogenetics and phylogenomics.</title>
        <authorList>
            <person name="Vandepol N."/>
            <person name="Liber J."/>
            <person name="Desiro A."/>
            <person name="Na H."/>
            <person name="Kennedy M."/>
            <person name="Barry K."/>
            <person name="Grigoriev I.V."/>
            <person name="Miller A.N."/>
            <person name="O'Donnell K."/>
            <person name="Stajich J.E."/>
            <person name="Bonito G."/>
        </authorList>
    </citation>
    <scope>NUCLEOTIDE SEQUENCE</scope>
    <source>
        <strain evidence="2">NVP1</strain>
    </source>
</reference>
<protein>
    <submittedName>
        <fullName evidence="2">Uncharacterized protein</fullName>
    </submittedName>
</protein>
<accession>A0A9P5SLQ6</accession>